<dbReference type="AlphaFoldDB" id="A0A517KX84"/>
<feature type="region of interest" description="Disordered" evidence="1">
    <location>
        <begin position="63"/>
        <end position="195"/>
    </location>
</feature>
<evidence type="ECO:0000313" key="2">
    <source>
        <dbReference type="EMBL" id="QDS67990.1"/>
    </source>
</evidence>
<name>A0A517KX84_9PEZI</name>
<evidence type="ECO:0000256" key="1">
    <source>
        <dbReference type="SAM" id="MobiDB-lite"/>
    </source>
</evidence>
<accession>A0A517KX84</accession>
<reference evidence="2 3" key="1">
    <citation type="submission" date="2019-07" db="EMBL/GenBank/DDBJ databases">
        <title>Finished genome of Venturia effusa.</title>
        <authorList>
            <person name="Young C.A."/>
            <person name="Cox M.P."/>
            <person name="Ganley A.R.D."/>
            <person name="David W.J."/>
        </authorList>
    </citation>
    <scope>NUCLEOTIDE SEQUENCE [LARGE SCALE GENOMIC DNA]</scope>
    <source>
        <strain evidence="3">albino</strain>
    </source>
</reference>
<protein>
    <submittedName>
        <fullName evidence="2">Uncharacterized protein</fullName>
    </submittedName>
</protein>
<sequence length="218" mass="23986">MSQPRSSWSQGSYEQYVLALQQTSRLPESRTSTHSATGNDPQSYQPNRVDTITAKLKMASLDSDELEDMKQNAEVIYQPGPYPTTLSTQHESLDCSESASPVEHTELISTASMEETRATNPGESGTKSQEKHIGQCQSCSGKNRSTGAWKREKNTGSGGERKFDEQDKDDSGDQAEEVEEGDKDQPPKRSRSSLEAVAIGIRELARPYLQAEEAPRAS</sequence>
<gene>
    <name evidence="2" type="ORF">FKW77_009283</name>
</gene>
<dbReference type="Proteomes" id="UP000316270">
    <property type="component" value="Chromosome 1"/>
</dbReference>
<organism evidence="2 3">
    <name type="scientific">Venturia effusa</name>
    <dbReference type="NCBI Taxonomy" id="50376"/>
    <lineage>
        <taxon>Eukaryota</taxon>
        <taxon>Fungi</taxon>
        <taxon>Dikarya</taxon>
        <taxon>Ascomycota</taxon>
        <taxon>Pezizomycotina</taxon>
        <taxon>Dothideomycetes</taxon>
        <taxon>Pleosporomycetidae</taxon>
        <taxon>Venturiales</taxon>
        <taxon>Venturiaceae</taxon>
        <taxon>Venturia</taxon>
    </lineage>
</organism>
<feature type="compositionally biased region" description="Acidic residues" evidence="1">
    <location>
        <begin position="172"/>
        <end position="182"/>
    </location>
</feature>
<feature type="compositionally biased region" description="Polar residues" evidence="1">
    <location>
        <begin position="107"/>
        <end position="127"/>
    </location>
</feature>
<feature type="compositionally biased region" description="Basic and acidic residues" evidence="1">
    <location>
        <begin position="149"/>
        <end position="171"/>
    </location>
</feature>
<keyword evidence="3" id="KW-1185">Reference proteome</keyword>
<feature type="compositionally biased region" description="Polar residues" evidence="1">
    <location>
        <begin position="84"/>
        <end position="99"/>
    </location>
</feature>
<feature type="region of interest" description="Disordered" evidence="1">
    <location>
        <begin position="19"/>
        <end position="50"/>
    </location>
</feature>
<evidence type="ECO:0000313" key="3">
    <source>
        <dbReference type="Proteomes" id="UP000316270"/>
    </source>
</evidence>
<feature type="compositionally biased region" description="Polar residues" evidence="1">
    <location>
        <begin position="135"/>
        <end position="146"/>
    </location>
</feature>
<feature type="compositionally biased region" description="Polar residues" evidence="1">
    <location>
        <begin position="20"/>
        <end position="50"/>
    </location>
</feature>
<proteinExistence type="predicted"/>
<dbReference type="EMBL" id="CP042185">
    <property type="protein sequence ID" value="QDS67990.1"/>
    <property type="molecule type" value="Genomic_DNA"/>
</dbReference>